<keyword evidence="3" id="KW-1185">Reference proteome</keyword>
<organism evidence="2 3">
    <name type="scientific">Bombella pluederhausensis</name>
    <dbReference type="NCBI Taxonomy" id="2967336"/>
    <lineage>
        <taxon>Bacteria</taxon>
        <taxon>Pseudomonadati</taxon>
        <taxon>Pseudomonadota</taxon>
        <taxon>Alphaproteobacteria</taxon>
        <taxon>Acetobacterales</taxon>
        <taxon>Acetobacteraceae</taxon>
        <taxon>Bombella</taxon>
    </lineage>
</organism>
<sequence length="41" mass="4744">MPIPFRENLYPPPPEQEQEEDPTQPDDTPHDSKKPDSPTKD</sequence>
<dbReference type="RefSeq" id="WP_266115915.1">
    <property type="nucleotide sequence ID" value="NZ_JANIDY010000001.1"/>
</dbReference>
<evidence type="ECO:0000313" key="2">
    <source>
        <dbReference type="EMBL" id="MCX5617429.1"/>
    </source>
</evidence>
<name>A0ABT3WI10_9PROT</name>
<accession>A0ABT3WI10</accession>
<dbReference type="EMBL" id="JANIDY010000001">
    <property type="protein sequence ID" value="MCX5617429.1"/>
    <property type="molecule type" value="Genomic_DNA"/>
</dbReference>
<evidence type="ECO:0000256" key="1">
    <source>
        <dbReference type="SAM" id="MobiDB-lite"/>
    </source>
</evidence>
<gene>
    <name evidence="2" type="ORF">NQF86_01900</name>
</gene>
<dbReference type="Proteomes" id="UP001165576">
    <property type="component" value="Unassembled WGS sequence"/>
</dbReference>
<feature type="region of interest" description="Disordered" evidence="1">
    <location>
        <begin position="1"/>
        <end position="41"/>
    </location>
</feature>
<feature type="compositionally biased region" description="Basic and acidic residues" evidence="1">
    <location>
        <begin position="27"/>
        <end position="41"/>
    </location>
</feature>
<reference evidence="2" key="1">
    <citation type="submission" date="2022-07" db="EMBL/GenBank/DDBJ databases">
        <title>Bombella genomes.</title>
        <authorList>
            <person name="Harer L."/>
            <person name="Styblova S."/>
            <person name="Ehrmann M."/>
        </authorList>
    </citation>
    <scope>NUCLEOTIDE SEQUENCE</scope>
    <source>
        <strain evidence="2">TMW 2.2543</strain>
    </source>
</reference>
<comment type="caution">
    <text evidence="2">The sequence shown here is derived from an EMBL/GenBank/DDBJ whole genome shotgun (WGS) entry which is preliminary data.</text>
</comment>
<evidence type="ECO:0000313" key="3">
    <source>
        <dbReference type="Proteomes" id="UP001165576"/>
    </source>
</evidence>
<proteinExistence type="predicted"/>
<protein>
    <submittedName>
        <fullName evidence="2">Uncharacterized protein</fullName>
    </submittedName>
</protein>